<dbReference type="KEGG" id="alq:C7Y71_010410"/>
<dbReference type="Proteomes" id="UP000249375">
    <property type="component" value="Chromosome"/>
</dbReference>
<accession>A0A5P8E8N4</accession>
<evidence type="ECO:0000313" key="2">
    <source>
        <dbReference type="Proteomes" id="UP000249375"/>
    </source>
</evidence>
<dbReference type="OrthoDB" id="9812148at2"/>
<dbReference type="Pfam" id="PF14907">
    <property type="entry name" value="NTP_transf_5"/>
    <property type="match status" value="1"/>
</dbReference>
<gene>
    <name evidence="1" type="ORF">C7Y71_010410</name>
</gene>
<dbReference type="EMBL" id="CP033459">
    <property type="protein sequence ID" value="QFQ13389.1"/>
    <property type="molecule type" value="Genomic_DNA"/>
</dbReference>
<keyword evidence="2" id="KW-1185">Reference proteome</keyword>
<evidence type="ECO:0008006" key="3">
    <source>
        <dbReference type="Google" id="ProtNLM"/>
    </source>
</evidence>
<dbReference type="AlphaFoldDB" id="A0A5P8E8N4"/>
<dbReference type="InterPro" id="IPR039498">
    <property type="entry name" value="NTP_transf_5"/>
</dbReference>
<reference evidence="1 2" key="1">
    <citation type="submission" date="2018-11" db="EMBL/GenBank/DDBJ databases">
        <authorList>
            <person name="Na S.W."/>
            <person name="Baik M."/>
        </authorList>
    </citation>
    <scope>NUCLEOTIDE SEQUENCE [LARGE SCALE GENOMIC DNA]</scope>
    <source>
        <strain evidence="1 2">E39</strain>
    </source>
</reference>
<sequence length="363" mass="43179">MQAFFELIEVTTGKRAALSETLNEAQWETLLQQIKEQTLIGPLYYGVTKLPKEQQPDAEFMLSWCAMVERIKQINRRMNAAAVKLYARLKQDGFNNVLLKGQGVAQLYPDPLLRTPGDLDYWIAGGREKVVDYVRHYFPTMPVVYHHMDFPVFKDVSVEAHFMPSWMYSYFTNKRLQAYFSEHEAEEMQHEVELPEGAGRIAVSSVSFNRIYILVHTYRHLLDEGVGLRQVLDYYFVLKHSKTDAATKAETVRVLRRLKMLRFAAAMMYVQQELFGLEDEYLIVEPNEREGRFFLDEIMEAGNFGHHDSRYLYKGSDKESRKHYFFRKQRRNFRFLTHYPSEVLWHPVFRIWQYFWRRKNGYL</sequence>
<name>A0A5P8E8N4_9BACT</name>
<organism evidence="1 2">
    <name type="scientific">Pseudoprevotella muciniphila</name>
    <dbReference type="NCBI Taxonomy" id="2133944"/>
    <lineage>
        <taxon>Bacteria</taxon>
        <taxon>Pseudomonadati</taxon>
        <taxon>Bacteroidota</taxon>
        <taxon>Bacteroidia</taxon>
        <taxon>Bacteroidales</taxon>
        <taxon>Prevotellaceae</taxon>
        <taxon>Pseudoprevotella</taxon>
    </lineage>
</organism>
<evidence type="ECO:0000313" key="1">
    <source>
        <dbReference type="EMBL" id="QFQ13389.1"/>
    </source>
</evidence>
<proteinExistence type="predicted"/>
<dbReference type="RefSeq" id="WP_111897620.1">
    <property type="nucleotide sequence ID" value="NZ_CP033459.1"/>
</dbReference>
<protein>
    <recommendedName>
        <fullName evidence="3">Nucleotidyltransferase family protein</fullName>
    </recommendedName>
</protein>